<reference evidence="1" key="1">
    <citation type="submission" date="2020-05" db="EMBL/GenBank/DDBJ databases">
        <authorList>
            <person name="Chiriac C."/>
            <person name="Salcher M."/>
            <person name="Ghai R."/>
            <person name="Kavagutti S V."/>
        </authorList>
    </citation>
    <scope>NUCLEOTIDE SEQUENCE</scope>
</reference>
<gene>
    <name evidence="1" type="ORF">UFOPK1726_00252</name>
</gene>
<dbReference type="EMBL" id="CAEZTT010000016">
    <property type="protein sequence ID" value="CAB4570623.1"/>
    <property type="molecule type" value="Genomic_DNA"/>
</dbReference>
<sequence length="184" mass="19526">MAFVITIVCVAVLLLTYASFTIDAVITVSPILNTIPDIPDILTTLGLDDDNTTGLPYSLDAEILTIPAVQAYDTLRSLKTTGASTFNTVTLCDSLVDATQFDETVDVIVALPAIPTTNLSPDTVSTDGLDDEYVLVRIYSESRSVVVTIVTGASKHTRSGISSKFTSTLNLVSIAIRRLLPAAS</sequence>
<proteinExistence type="predicted"/>
<evidence type="ECO:0000313" key="1">
    <source>
        <dbReference type="EMBL" id="CAB4570623.1"/>
    </source>
</evidence>
<protein>
    <submittedName>
        <fullName evidence="1">Unannotated protein</fullName>
    </submittedName>
</protein>
<accession>A0A6J6E8G9</accession>
<organism evidence="1">
    <name type="scientific">freshwater metagenome</name>
    <dbReference type="NCBI Taxonomy" id="449393"/>
    <lineage>
        <taxon>unclassified sequences</taxon>
        <taxon>metagenomes</taxon>
        <taxon>ecological metagenomes</taxon>
    </lineage>
</organism>
<name>A0A6J6E8G9_9ZZZZ</name>
<dbReference type="AlphaFoldDB" id="A0A6J6E8G9"/>